<feature type="region of interest" description="Disordered" evidence="1">
    <location>
        <begin position="13"/>
        <end position="32"/>
    </location>
</feature>
<gene>
    <name evidence="2" type="ORF">SAMN04487951_103106</name>
</gene>
<reference evidence="3" key="1">
    <citation type="submission" date="2016-10" db="EMBL/GenBank/DDBJ databases">
        <authorList>
            <person name="Varghese N."/>
            <person name="Submissions S."/>
        </authorList>
    </citation>
    <scope>NUCLEOTIDE SEQUENCE [LARGE SCALE GENOMIC DNA]</scope>
    <source>
        <strain evidence="3">CGMCC 1.6494</strain>
    </source>
</reference>
<dbReference type="Proteomes" id="UP000199677">
    <property type="component" value="Unassembled WGS sequence"/>
</dbReference>
<dbReference type="EMBL" id="FNII01000003">
    <property type="protein sequence ID" value="SDN20288.1"/>
    <property type="molecule type" value="Genomic_DNA"/>
</dbReference>
<dbReference type="SUPFAM" id="SSF53254">
    <property type="entry name" value="Phosphoglycerate mutase-like"/>
    <property type="match status" value="1"/>
</dbReference>
<dbReference type="GO" id="GO:0005737">
    <property type="term" value="C:cytoplasm"/>
    <property type="evidence" value="ECO:0007669"/>
    <property type="project" value="InterPro"/>
</dbReference>
<dbReference type="OrthoDB" id="280692at2"/>
<evidence type="ECO:0000256" key="1">
    <source>
        <dbReference type="SAM" id="MobiDB-lite"/>
    </source>
</evidence>
<dbReference type="InterPro" id="IPR029033">
    <property type="entry name" value="His_PPase_superfam"/>
</dbReference>
<dbReference type="CDD" id="cd07067">
    <property type="entry name" value="HP_PGM_like"/>
    <property type="match status" value="1"/>
</dbReference>
<protein>
    <submittedName>
        <fullName evidence="2">Phosphohistidine phosphatase, SixA</fullName>
    </submittedName>
</protein>
<dbReference type="InterPro" id="IPR004449">
    <property type="entry name" value="SixA"/>
</dbReference>
<dbReference type="InterPro" id="IPR013078">
    <property type="entry name" value="His_Pase_superF_clade-1"/>
</dbReference>
<evidence type="ECO:0000313" key="2">
    <source>
        <dbReference type="EMBL" id="SDN20288.1"/>
    </source>
</evidence>
<keyword evidence="3" id="KW-1185">Reference proteome</keyword>
<dbReference type="AlphaFoldDB" id="A0A1G9ZG35"/>
<dbReference type="RefSeq" id="WP_089702881.1">
    <property type="nucleotide sequence ID" value="NZ_FNII01000003.1"/>
</dbReference>
<dbReference type="GO" id="GO:0101006">
    <property type="term" value="F:protein histidine phosphatase activity"/>
    <property type="evidence" value="ECO:0007669"/>
    <property type="project" value="InterPro"/>
</dbReference>
<sequence length="164" mass="17775">MTDSAAQRLWLMRHGEAGPGQPDEQRSLTAQGEREAAQMATWLAEHYVAQSWAPPRLLASPFRRAQQTAAHLSKALAVPVETLPLITPDDAPDAVIEWLIEQTDERLILVSHMPLVGVLAETLVEGRSSRGVGFPTAGLAELTAPVWASGCAQLKRFVHPSQLG</sequence>
<accession>A0A1G9ZG35</accession>
<dbReference type="Pfam" id="PF00300">
    <property type="entry name" value="His_Phos_1"/>
    <property type="match status" value="1"/>
</dbReference>
<dbReference type="Gene3D" id="3.40.50.1240">
    <property type="entry name" value="Phosphoglycerate mutase-like"/>
    <property type="match status" value="1"/>
</dbReference>
<dbReference type="NCBIfam" id="TIGR00249">
    <property type="entry name" value="sixA"/>
    <property type="match status" value="1"/>
</dbReference>
<dbReference type="STRING" id="416873.SAMN04487951_103106"/>
<dbReference type="SMART" id="SM00855">
    <property type="entry name" value="PGAM"/>
    <property type="match status" value="1"/>
</dbReference>
<name>A0A1G9ZG35_9GAMM</name>
<proteinExistence type="predicted"/>
<organism evidence="2 3">
    <name type="scientific">Vreelandella arcis</name>
    <dbReference type="NCBI Taxonomy" id="416873"/>
    <lineage>
        <taxon>Bacteria</taxon>
        <taxon>Pseudomonadati</taxon>
        <taxon>Pseudomonadota</taxon>
        <taxon>Gammaproteobacteria</taxon>
        <taxon>Oceanospirillales</taxon>
        <taxon>Halomonadaceae</taxon>
        <taxon>Vreelandella</taxon>
    </lineage>
</organism>
<evidence type="ECO:0000313" key="3">
    <source>
        <dbReference type="Proteomes" id="UP000199677"/>
    </source>
</evidence>